<organism evidence="3 4">
    <name type="scientific">Heligmosomoides polygyrus</name>
    <name type="common">Parasitic roundworm</name>
    <dbReference type="NCBI Taxonomy" id="6339"/>
    <lineage>
        <taxon>Eukaryota</taxon>
        <taxon>Metazoa</taxon>
        <taxon>Ecdysozoa</taxon>
        <taxon>Nematoda</taxon>
        <taxon>Chromadorea</taxon>
        <taxon>Rhabditida</taxon>
        <taxon>Rhabditina</taxon>
        <taxon>Rhabditomorpha</taxon>
        <taxon>Strongyloidea</taxon>
        <taxon>Heligmosomidae</taxon>
        <taxon>Heligmosomoides</taxon>
    </lineage>
</organism>
<evidence type="ECO:0000256" key="1">
    <source>
        <dbReference type="SAM" id="MobiDB-lite"/>
    </source>
</evidence>
<sequence>MLCMTSLTRRVNPKPLRDIGDTSSEPRHLMDDVGDMSSQAGRALRDIGDTSSESGRPFATLVTPTLNPGI</sequence>
<dbReference type="Proteomes" id="UP000050761">
    <property type="component" value="Unassembled WGS sequence"/>
</dbReference>
<protein>
    <submittedName>
        <fullName evidence="4">UL11</fullName>
    </submittedName>
</protein>
<evidence type="ECO:0000313" key="3">
    <source>
        <dbReference type="Proteomes" id="UP000050761"/>
    </source>
</evidence>
<evidence type="ECO:0000313" key="4">
    <source>
        <dbReference type="WBParaSite" id="HPBE_0001479901-mRNA-1"/>
    </source>
</evidence>
<keyword evidence="3" id="KW-1185">Reference proteome</keyword>
<name>A0A183G0Z0_HELPZ</name>
<proteinExistence type="predicted"/>
<accession>A0A183G0Z0</accession>
<feature type="compositionally biased region" description="Basic and acidic residues" evidence="1">
    <location>
        <begin position="15"/>
        <end position="31"/>
    </location>
</feature>
<gene>
    <name evidence="2" type="ORF">HPBE_LOCUS14800</name>
</gene>
<dbReference type="AlphaFoldDB" id="A0A183G0Z0"/>
<dbReference type="EMBL" id="UZAH01028538">
    <property type="protein sequence ID" value="VDP00819.1"/>
    <property type="molecule type" value="Genomic_DNA"/>
</dbReference>
<dbReference type="WBParaSite" id="HPBE_0001479901-mRNA-1">
    <property type="protein sequence ID" value="HPBE_0001479901-mRNA-1"/>
    <property type="gene ID" value="HPBE_0001479901"/>
</dbReference>
<accession>A0A3P8DJK0</accession>
<reference evidence="4" key="2">
    <citation type="submission" date="2019-09" db="UniProtKB">
        <authorList>
            <consortium name="WormBaseParasite"/>
        </authorList>
    </citation>
    <scope>IDENTIFICATION</scope>
</reference>
<feature type="region of interest" description="Disordered" evidence="1">
    <location>
        <begin position="13"/>
        <end position="70"/>
    </location>
</feature>
<evidence type="ECO:0000313" key="2">
    <source>
        <dbReference type="EMBL" id="VDP00819.1"/>
    </source>
</evidence>
<reference evidence="2 3" key="1">
    <citation type="submission" date="2018-11" db="EMBL/GenBank/DDBJ databases">
        <authorList>
            <consortium name="Pathogen Informatics"/>
        </authorList>
    </citation>
    <scope>NUCLEOTIDE SEQUENCE [LARGE SCALE GENOMIC DNA]</scope>
</reference>